<feature type="repeat" description="TPR" evidence="3">
    <location>
        <begin position="106"/>
        <end position="139"/>
    </location>
</feature>
<dbReference type="NCBIfam" id="NF047558">
    <property type="entry name" value="TPR_END_plus"/>
    <property type="match status" value="1"/>
</dbReference>
<feature type="repeat" description="TPR" evidence="3">
    <location>
        <begin position="39"/>
        <end position="72"/>
    </location>
</feature>
<dbReference type="SMART" id="SM00028">
    <property type="entry name" value="TPR"/>
    <property type="match status" value="7"/>
</dbReference>
<sequence>MLWDANSHNERGLELVDRGWLFEAMREFNKAIDKKPKCADAYDNLASVYAEKGQPFKALKLYLTAIELDPKNAAAHHNLGCFLANFGNDLAIEQYKSTIKLEDDFPDVHLNYGMALAEVGEYKKAIQLFKTALDIDSSDTMARHELACVYLELGLYHKAIKQLRIVINEDKKNVNALVDLGICYTKTGFYDEANLTFKKALKIDADNFLGNYYLAALHSLQNNKEEAIKHLEIAIKQDKNQIREFIKDDSQFDSIRNSKSFIKLNIF</sequence>
<dbReference type="SUPFAM" id="SSF48452">
    <property type="entry name" value="TPR-like"/>
    <property type="match status" value="1"/>
</dbReference>
<dbReference type="PROSITE" id="PS50005">
    <property type="entry name" value="TPR"/>
    <property type="match status" value="3"/>
</dbReference>
<keyword evidence="4" id="KW-0175">Coiled coil</keyword>
<dbReference type="PANTHER" id="PTHR44858">
    <property type="entry name" value="TETRATRICOPEPTIDE REPEAT PROTEIN 6"/>
    <property type="match status" value="1"/>
</dbReference>
<proteinExistence type="predicted"/>
<evidence type="ECO:0000256" key="2">
    <source>
        <dbReference type="ARBA" id="ARBA00022803"/>
    </source>
</evidence>
<comment type="caution">
    <text evidence="5">The sequence shown here is derived from an EMBL/GenBank/DDBJ whole genome shotgun (WGS) entry which is preliminary data.</text>
</comment>
<name>A0ABS3AWY8_9FIRM</name>
<evidence type="ECO:0000256" key="4">
    <source>
        <dbReference type="SAM" id="Coils"/>
    </source>
</evidence>
<keyword evidence="2 3" id="KW-0802">TPR repeat</keyword>
<evidence type="ECO:0000313" key="6">
    <source>
        <dbReference type="Proteomes" id="UP000765003"/>
    </source>
</evidence>
<keyword evidence="6" id="KW-1185">Reference proteome</keyword>
<keyword evidence="1" id="KW-0677">Repeat</keyword>
<gene>
    <name evidence="5" type="ORF">JYT19_01225</name>
</gene>
<dbReference type="Proteomes" id="UP000765003">
    <property type="component" value="Unassembled WGS sequence"/>
</dbReference>
<organism evidence="5 6">
    <name type="scientific">Sulfobacillus acidophilus</name>
    <dbReference type="NCBI Taxonomy" id="53633"/>
    <lineage>
        <taxon>Bacteria</taxon>
        <taxon>Bacillati</taxon>
        <taxon>Bacillota</taxon>
        <taxon>Clostridia</taxon>
        <taxon>Eubacteriales</taxon>
        <taxon>Clostridiales Family XVII. Incertae Sedis</taxon>
        <taxon>Sulfobacillus</taxon>
    </lineage>
</organism>
<reference evidence="5" key="1">
    <citation type="submission" date="2021-02" db="EMBL/GenBank/DDBJ databases">
        <title>Activity-based single-cell genomes from oceanic crustal fluid captures similar information to metagenomic and metatranscriptomic surveys with orders of magnitude less sampling.</title>
        <authorList>
            <person name="D'Angelo T.S."/>
            <person name="Orcutt B.N."/>
        </authorList>
    </citation>
    <scope>NUCLEOTIDE SEQUENCE [LARGE SCALE GENOMIC DNA]</scope>
    <source>
        <strain evidence="5">AH-315-E05</strain>
    </source>
</reference>
<dbReference type="EMBL" id="JAFITA010000028">
    <property type="protein sequence ID" value="MBN4077511.1"/>
    <property type="molecule type" value="Genomic_DNA"/>
</dbReference>
<dbReference type="InterPro" id="IPR019734">
    <property type="entry name" value="TPR_rpt"/>
</dbReference>
<dbReference type="InterPro" id="IPR050498">
    <property type="entry name" value="Ycf3"/>
</dbReference>
<evidence type="ECO:0000256" key="3">
    <source>
        <dbReference type="PROSITE-ProRule" id="PRU00339"/>
    </source>
</evidence>
<feature type="repeat" description="TPR" evidence="3">
    <location>
        <begin position="174"/>
        <end position="207"/>
    </location>
</feature>
<dbReference type="InterPro" id="IPR011990">
    <property type="entry name" value="TPR-like_helical_dom_sf"/>
</dbReference>
<evidence type="ECO:0000313" key="5">
    <source>
        <dbReference type="EMBL" id="MBN4077511.1"/>
    </source>
</evidence>
<dbReference type="Pfam" id="PF13414">
    <property type="entry name" value="TPR_11"/>
    <property type="match status" value="1"/>
</dbReference>
<dbReference type="PANTHER" id="PTHR44858:SF1">
    <property type="entry name" value="UDP-N-ACETYLGLUCOSAMINE--PEPTIDE N-ACETYLGLUCOSAMINYLTRANSFERASE SPINDLY-RELATED"/>
    <property type="match status" value="1"/>
</dbReference>
<dbReference type="PROSITE" id="PS50293">
    <property type="entry name" value="TPR_REGION"/>
    <property type="match status" value="2"/>
</dbReference>
<evidence type="ECO:0000256" key="1">
    <source>
        <dbReference type="ARBA" id="ARBA00022737"/>
    </source>
</evidence>
<feature type="coiled-coil region" evidence="4">
    <location>
        <begin position="217"/>
        <end position="248"/>
    </location>
</feature>
<dbReference type="Gene3D" id="1.25.40.10">
    <property type="entry name" value="Tetratricopeptide repeat domain"/>
    <property type="match status" value="2"/>
</dbReference>
<dbReference type="Pfam" id="PF13181">
    <property type="entry name" value="TPR_8"/>
    <property type="match status" value="1"/>
</dbReference>
<accession>A0ABS3AWY8</accession>
<protein>
    <submittedName>
        <fullName evidence="5">Tetratricopeptide repeat protein</fullName>
    </submittedName>
</protein>
<dbReference type="Pfam" id="PF14559">
    <property type="entry name" value="TPR_19"/>
    <property type="match status" value="1"/>
</dbReference>